<organism evidence="2 3">
    <name type="scientific">Cyphomyrmex costatus</name>
    <dbReference type="NCBI Taxonomy" id="456900"/>
    <lineage>
        <taxon>Eukaryota</taxon>
        <taxon>Metazoa</taxon>
        <taxon>Ecdysozoa</taxon>
        <taxon>Arthropoda</taxon>
        <taxon>Hexapoda</taxon>
        <taxon>Insecta</taxon>
        <taxon>Pterygota</taxon>
        <taxon>Neoptera</taxon>
        <taxon>Endopterygota</taxon>
        <taxon>Hymenoptera</taxon>
        <taxon>Apocrita</taxon>
        <taxon>Aculeata</taxon>
        <taxon>Formicoidea</taxon>
        <taxon>Formicidae</taxon>
        <taxon>Myrmicinae</taxon>
        <taxon>Cyphomyrmex</taxon>
    </lineage>
</organism>
<evidence type="ECO:0000256" key="1">
    <source>
        <dbReference type="SAM" id="MobiDB-lite"/>
    </source>
</evidence>
<accession>A0A195CH71</accession>
<evidence type="ECO:0000313" key="3">
    <source>
        <dbReference type="Proteomes" id="UP000078542"/>
    </source>
</evidence>
<gene>
    <name evidence="2" type="ORF">ALC62_09137</name>
</gene>
<evidence type="ECO:0000313" key="2">
    <source>
        <dbReference type="EMBL" id="KYN00075.1"/>
    </source>
</evidence>
<dbReference type="EMBL" id="KQ977754">
    <property type="protein sequence ID" value="KYN00075.1"/>
    <property type="molecule type" value="Genomic_DNA"/>
</dbReference>
<proteinExistence type="predicted"/>
<keyword evidence="3" id="KW-1185">Reference proteome</keyword>
<protein>
    <submittedName>
        <fullName evidence="2">Uncharacterized protein</fullName>
    </submittedName>
</protein>
<dbReference type="Proteomes" id="UP000078542">
    <property type="component" value="Unassembled WGS sequence"/>
</dbReference>
<feature type="compositionally biased region" description="Polar residues" evidence="1">
    <location>
        <begin position="88"/>
        <end position="104"/>
    </location>
</feature>
<feature type="region of interest" description="Disordered" evidence="1">
    <location>
        <begin position="88"/>
        <end position="109"/>
    </location>
</feature>
<dbReference type="AlphaFoldDB" id="A0A195CH71"/>
<reference evidence="2 3" key="1">
    <citation type="submission" date="2016-03" db="EMBL/GenBank/DDBJ databases">
        <title>Cyphomyrmex costatus WGS genome.</title>
        <authorList>
            <person name="Nygaard S."/>
            <person name="Hu H."/>
            <person name="Boomsma J."/>
            <person name="Zhang G."/>
        </authorList>
    </citation>
    <scope>NUCLEOTIDE SEQUENCE [LARGE SCALE GENOMIC DNA]</scope>
    <source>
        <strain evidence="2">MS0001</strain>
        <tissue evidence="2">Whole body</tissue>
    </source>
</reference>
<name>A0A195CH71_9HYME</name>
<sequence length="192" mass="21193">MYALYIRGVSKGNINRGGEVIKDEVENSSFRLGTANNGSLGIPHGCNCKNNGPYIVRHYLAIYIYSIYRHAPAVADDKSDIATRDNFFSSHPRSGRTVQSPTAGGTNGGRRGVCASTVCSGQIDRFVKEPVSAMEHWRPTAVLHPSPARLTTGIYEKETRSVLSSQPVHLESCRRAAPSRRCRRHVIWNAPR</sequence>